<protein>
    <recommendedName>
        <fullName evidence="2">Retropepsin-like aspartic endopeptidase domain-containing protein</fullName>
    </recommendedName>
</protein>
<evidence type="ECO:0000256" key="1">
    <source>
        <dbReference type="SAM" id="MobiDB-lite"/>
    </source>
</evidence>
<proteinExistence type="predicted"/>
<dbReference type="InterPro" id="IPR021109">
    <property type="entry name" value="Peptidase_aspartic_dom_sf"/>
</dbReference>
<keyword evidence="4" id="KW-1185">Reference proteome</keyword>
<evidence type="ECO:0000259" key="2">
    <source>
        <dbReference type="Pfam" id="PF05618"/>
    </source>
</evidence>
<gene>
    <name evidence="3" type="ORF">SIID45300_03095</name>
</gene>
<dbReference type="InterPro" id="IPR008503">
    <property type="entry name" value="Asp_endopeptidase"/>
</dbReference>
<evidence type="ECO:0000313" key="4">
    <source>
        <dbReference type="Proteomes" id="UP001628193"/>
    </source>
</evidence>
<name>A0ABQ0CCX6_9PROT</name>
<feature type="domain" description="Retropepsin-like aspartic endopeptidase" evidence="2">
    <location>
        <begin position="17"/>
        <end position="150"/>
    </location>
</feature>
<accession>A0ABQ0CCX6</accession>
<dbReference type="Gene3D" id="2.40.70.10">
    <property type="entry name" value="Acid Proteases"/>
    <property type="match status" value="1"/>
</dbReference>
<dbReference type="RefSeq" id="WP_420906463.1">
    <property type="nucleotide sequence ID" value="NZ_BAAFGK010000005.1"/>
</dbReference>
<dbReference type="Proteomes" id="UP001628193">
    <property type="component" value="Unassembled WGS sequence"/>
</dbReference>
<organism evidence="3 4">
    <name type="scientific">Candidatus Magnetaquiglobus chichijimensis</name>
    <dbReference type="NCBI Taxonomy" id="3141448"/>
    <lineage>
        <taxon>Bacteria</taxon>
        <taxon>Pseudomonadati</taxon>
        <taxon>Pseudomonadota</taxon>
        <taxon>Magnetococcia</taxon>
        <taxon>Magnetococcales</taxon>
        <taxon>Candidatus Magnetaquicoccaceae</taxon>
        <taxon>Candidatus Magnetaquiglobus</taxon>
    </lineage>
</organism>
<feature type="region of interest" description="Disordered" evidence="1">
    <location>
        <begin position="152"/>
        <end position="173"/>
    </location>
</feature>
<dbReference type="EMBL" id="BAAFGK010000005">
    <property type="protein sequence ID" value="GAB0058739.1"/>
    <property type="molecule type" value="Genomic_DNA"/>
</dbReference>
<evidence type="ECO:0000313" key="3">
    <source>
        <dbReference type="EMBL" id="GAB0058739.1"/>
    </source>
</evidence>
<reference evidence="3 4" key="1">
    <citation type="submission" date="2024-09" db="EMBL/GenBank/DDBJ databases">
        <title>Draft genome sequence of Candidatus Magnetaquicoccaceae bacterium FCR-1.</title>
        <authorList>
            <person name="Shimoshige H."/>
            <person name="Shimamura S."/>
            <person name="Taoka A."/>
            <person name="Kobayashi H."/>
            <person name="Maekawa T."/>
        </authorList>
    </citation>
    <scope>NUCLEOTIDE SEQUENCE [LARGE SCALE GENOMIC DNA]</scope>
    <source>
        <strain evidence="3 4">FCR-1</strain>
    </source>
</reference>
<dbReference type="PANTHER" id="PTHR38037">
    <property type="entry name" value="ZN_PROTEASE DOMAIN-CONTAINING PROTEIN"/>
    <property type="match status" value="1"/>
</dbReference>
<dbReference type="Pfam" id="PF05618">
    <property type="entry name" value="Zn_protease"/>
    <property type="match status" value="1"/>
</dbReference>
<sequence>MATARKLHAPCVKKPQIIGWREWVALPEMGVERIKCKIDTGARTSALHALDPHLVERPEGAFVRFKLHPVQRKSKPEILCEAPLVDSRTVVSSGGHTEQRFVIRTRVQLGERDCEVEITLTDRAPMGFRMLIGRTAVRGKFLVDPGCSFLLSRNPHDGGKTPSPPDRNKEAEP</sequence>
<comment type="caution">
    <text evidence="3">The sequence shown here is derived from an EMBL/GenBank/DDBJ whole genome shotgun (WGS) entry which is preliminary data.</text>
</comment>
<dbReference type="PANTHER" id="PTHR38037:SF1">
    <property type="entry name" value="ATP-DEPENDENT ZINC PROTEASE DOMAIN-CONTAINING PROTEIN-RELATED"/>
    <property type="match status" value="1"/>
</dbReference>
<dbReference type="SUPFAM" id="SSF50630">
    <property type="entry name" value="Acid proteases"/>
    <property type="match status" value="1"/>
</dbReference>